<evidence type="ECO:0000259" key="2">
    <source>
        <dbReference type="Pfam" id="PF00535"/>
    </source>
</evidence>
<keyword evidence="4" id="KW-1185">Reference proteome</keyword>
<organism evidence="3 4">
    <name type="scientific">Aureibacter tunicatorum</name>
    <dbReference type="NCBI Taxonomy" id="866807"/>
    <lineage>
        <taxon>Bacteria</taxon>
        <taxon>Pseudomonadati</taxon>
        <taxon>Bacteroidota</taxon>
        <taxon>Cytophagia</taxon>
        <taxon>Cytophagales</taxon>
        <taxon>Persicobacteraceae</taxon>
        <taxon>Aureibacter</taxon>
    </lineage>
</organism>
<dbReference type="PANTHER" id="PTHR43685:SF3">
    <property type="entry name" value="SLR2126 PROTEIN"/>
    <property type="match status" value="1"/>
</dbReference>
<reference evidence="3" key="1">
    <citation type="submission" date="2023-07" db="EMBL/GenBank/DDBJ databases">
        <title>Genomic Encyclopedia of Type Strains, Phase IV (KMG-IV): sequencing the most valuable type-strain genomes for metagenomic binning, comparative biology and taxonomic classification.</title>
        <authorList>
            <person name="Goeker M."/>
        </authorList>
    </citation>
    <scope>NUCLEOTIDE SEQUENCE</scope>
    <source>
        <strain evidence="3">DSM 26174</strain>
    </source>
</reference>
<feature type="transmembrane region" description="Helical" evidence="1">
    <location>
        <begin position="294"/>
        <end position="313"/>
    </location>
</feature>
<feature type="domain" description="Glycosyltransferase 2-like" evidence="2">
    <location>
        <begin position="6"/>
        <end position="164"/>
    </location>
</feature>
<name>A0AAE4BSK6_9BACT</name>
<dbReference type="AlphaFoldDB" id="A0AAE4BSK6"/>
<proteinExistence type="predicted"/>
<dbReference type="InterPro" id="IPR050834">
    <property type="entry name" value="Glycosyltransf_2"/>
</dbReference>
<gene>
    <name evidence="3" type="ORF">HNQ88_004407</name>
</gene>
<evidence type="ECO:0000256" key="1">
    <source>
        <dbReference type="SAM" id="Phobius"/>
    </source>
</evidence>
<sequence>MIKFTAVIPVYNRPEEIDELLESLTKQTYTHFEVIVVEDGSREGEKCEEITSSYSDRLDVKYFYKENTGQGFSRNYGFEKASGDYFVVFDSDCIIPEKYFEEVNSFLENQWLDAFGGPDRASEDFNDMQKAISYSMTSLFTTGGIRGKKKHVGQFQPRSFNMGISKEVFQKTGGYAMTNMGEDIEYSVRMINAGFKVDLIPEAYVYHKRRGSFKQFFKQIFSFGRSRIIMRSFLPGALKPVHFFPLCFVIAMLVFLMLPFINFDLFKIACIFVVFYFGGILLDSSIQNKSIKVGVLSIIASVVQLTAYGLGFLKELMTSK</sequence>
<feature type="transmembrane region" description="Helical" evidence="1">
    <location>
        <begin position="265"/>
        <end position="282"/>
    </location>
</feature>
<dbReference type="PANTHER" id="PTHR43685">
    <property type="entry name" value="GLYCOSYLTRANSFERASE"/>
    <property type="match status" value="1"/>
</dbReference>
<evidence type="ECO:0000313" key="4">
    <source>
        <dbReference type="Proteomes" id="UP001185092"/>
    </source>
</evidence>
<dbReference type="EMBL" id="JAVDQD010000007">
    <property type="protein sequence ID" value="MDR6241329.1"/>
    <property type="molecule type" value="Genomic_DNA"/>
</dbReference>
<keyword evidence="1" id="KW-1133">Transmembrane helix</keyword>
<dbReference type="Proteomes" id="UP001185092">
    <property type="component" value="Unassembled WGS sequence"/>
</dbReference>
<dbReference type="SUPFAM" id="SSF53448">
    <property type="entry name" value="Nucleotide-diphospho-sugar transferases"/>
    <property type="match status" value="1"/>
</dbReference>
<evidence type="ECO:0000313" key="3">
    <source>
        <dbReference type="EMBL" id="MDR6241329.1"/>
    </source>
</evidence>
<dbReference type="InterPro" id="IPR001173">
    <property type="entry name" value="Glyco_trans_2-like"/>
</dbReference>
<dbReference type="Gene3D" id="3.90.550.10">
    <property type="entry name" value="Spore Coat Polysaccharide Biosynthesis Protein SpsA, Chain A"/>
    <property type="match status" value="1"/>
</dbReference>
<keyword evidence="1" id="KW-0812">Transmembrane</keyword>
<comment type="caution">
    <text evidence="3">The sequence shown here is derived from an EMBL/GenBank/DDBJ whole genome shotgun (WGS) entry which is preliminary data.</text>
</comment>
<accession>A0AAE4BSK6</accession>
<protein>
    <submittedName>
        <fullName evidence="3">Glycosyltransferase involved in cell wall biosynthesis</fullName>
    </submittedName>
</protein>
<dbReference type="Pfam" id="PF00535">
    <property type="entry name" value="Glycos_transf_2"/>
    <property type="match status" value="1"/>
</dbReference>
<dbReference type="RefSeq" id="WP_309941992.1">
    <property type="nucleotide sequence ID" value="NZ_AP025305.1"/>
</dbReference>
<dbReference type="InterPro" id="IPR029044">
    <property type="entry name" value="Nucleotide-diphossugar_trans"/>
</dbReference>
<feature type="transmembrane region" description="Helical" evidence="1">
    <location>
        <begin position="240"/>
        <end position="259"/>
    </location>
</feature>
<keyword evidence="1" id="KW-0472">Membrane</keyword>